<feature type="chain" id="PRO_5040720310" evidence="1">
    <location>
        <begin position="20"/>
        <end position="273"/>
    </location>
</feature>
<dbReference type="OrthoDB" id="5943at2"/>
<accession>A0A9X0R8P6</accession>
<keyword evidence="3" id="KW-1185">Reference proteome</keyword>
<dbReference type="Pfam" id="PF10670">
    <property type="entry name" value="DUF4198"/>
    <property type="match status" value="1"/>
</dbReference>
<dbReference type="RefSeq" id="WP_040903864.1">
    <property type="nucleotide sequence ID" value="NZ_CAWQCN010000078.1"/>
</dbReference>
<dbReference type="AlphaFoldDB" id="A0A9X0R8P6"/>
<protein>
    <submittedName>
        <fullName evidence="2">DUF4198 domain-containing protein</fullName>
    </submittedName>
</protein>
<reference evidence="2" key="1">
    <citation type="submission" date="2020-08" db="EMBL/GenBank/DDBJ databases">
        <title>Genome Sequencing and Pan-Genome Analysis of Migratory bird Vibrio Strains, Inner Mongolia.</title>
        <authorList>
            <person name="Zheng L."/>
        </authorList>
    </citation>
    <scope>NUCLEOTIDE SEQUENCE</scope>
    <source>
        <strain evidence="2">M13F</strain>
    </source>
</reference>
<dbReference type="GeneID" id="79888597"/>
<organism evidence="2 3">
    <name type="scientific">Vibrio metschnikovii</name>
    <dbReference type="NCBI Taxonomy" id="28172"/>
    <lineage>
        <taxon>Bacteria</taxon>
        <taxon>Pseudomonadati</taxon>
        <taxon>Pseudomonadota</taxon>
        <taxon>Gammaproteobacteria</taxon>
        <taxon>Vibrionales</taxon>
        <taxon>Vibrionaceae</taxon>
        <taxon>Vibrio</taxon>
    </lineage>
</organism>
<comment type="caution">
    <text evidence="2">The sequence shown here is derived from an EMBL/GenBank/DDBJ whole genome shotgun (WGS) entry which is preliminary data.</text>
</comment>
<evidence type="ECO:0000313" key="3">
    <source>
        <dbReference type="Proteomes" id="UP000615796"/>
    </source>
</evidence>
<dbReference type="InterPro" id="IPR019613">
    <property type="entry name" value="DUF4198"/>
</dbReference>
<evidence type="ECO:0000256" key="1">
    <source>
        <dbReference type="SAM" id="SignalP"/>
    </source>
</evidence>
<name>A0A9X0R8P6_VIBME</name>
<feature type="signal peptide" evidence="1">
    <location>
        <begin position="1"/>
        <end position="19"/>
    </location>
</feature>
<keyword evidence="1" id="KW-0732">Signal</keyword>
<evidence type="ECO:0000313" key="2">
    <source>
        <dbReference type="EMBL" id="MBC5851607.1"/>
    </source>
</evidence>
<sequence>MLYRVFSTGLLAVAALASAAVVAHPRWVLPSEFTVSSQDGDWITTDASASHGTFVFDKPLGLDSGVVITPSGQRERFAFVAKHKRKSSFDFFFSEPGTHKISLTGQPFYMTTYTIGARQTPRRIAANAAERDAVLPEGAQNVQSVLVFNRTEAYVTVNQPSRQVFELEKKFLELVPVTHPADIVEGETAILQFFFNGQPQAGVEAEIRQDGTLYRNQQEAVILTSDKDGKIQFTPHQAGRYLLIAGFSGPLDDNPLAEQARSSIHLTFEAVLK</sequence>
<gene>
    <name evidence="2" type="ORF">H8Q88_11910</name>
</gene>
<dbReference type="Proteomes" id="UP000615796">
    <property type="component" value="Unassembled WGS sequence"/>
</dbReference>
<proteinExistence type="predicted"/>
<dbReference type="EMBL" id="JACRUP010000007">
    <property type="protein sequence ID" value="MBC5851607.1"/>
    <property type="molecule type" value="Genomic_DNA"/>
</dbReference>